<proteinExistence type="predicted"/>
<evidence type="ECO:0000313" key="3">
    <source>
        <dbReference type="Proteomes" id="UP000765509"/>
    </source>
</evidence>
<keyword evidence="3" id="KW-1185">Reference proteome</keyword>
<feature type="compositionally biased region" description="Basic and acidic residues" evidence="1">
    <location>
        <begin position="11"/>
        <end position="24"/>
    </location>
</feature>
<protein>
    <submittedName>
        <fullName evidence="2">Uncharacterized protein</fullName>
    </submittedName>
</protein>
<feature type="region of interest" description="Disordered" evidence="1">
    <location>
        <begin position="1"/>
        <end position="36"/>
    </location>
</feature>
<gene>
    <name evidence="2" type="ORF">O181_064340</name>
</gene>
<dbReference type="EMBL" id="AVOT02031174">
    <property type="protein sequence ID" value="MBW0524625.1"/>
    <property type="molecule type" value="Genomic_DNA"/>
</dbReference>
<evidence type="ECO:0000256" key="1">
    <source>
        <dbReference type="SAM" id="MobiDB-lite"/>
    </source>
</evidence>
<organism evidence="2 3">
    <name type="scientific">Austropuccinia psidii MF-1</name>
    <dbReference type="NCBI Taxonomy" id="1389203"/>
    <lineage>
        <taxon>Eukaryota</taxon>
        <taxon>Fungi</taxon>
        <taxon>Dikarya</taxon>
        <taxon>Basidiomycota</taxon>
        <taxon>Pucciniomycotina</taxon>
        <taxon>Pucciniomycetes</taxon>
        <taxon>Pucciniales</taxon>
        <taxon>Sphaerophragmiaceae</taxon>
        <taxon>Austropuccinia</taxon>
    </lineage>
</organism>
<accession>A0A9Q3EKB9</accession>
<name>A0A9Q3EKB9_9BASI</name>
<dbReference type="AlphaFoldDB" id="A0A9Q3EKB9"/>
<dbReference type="Proteomes" id="UP000765509">
    <property type="component" value="Unassembled WGS sequence"/>
</dbReference>
<reference evidence="2" key="1">
    <citation type="submission" date="2021-03" db="EMBL/GenBank/DDBJ databases">
        <title>Draft genome sequence of rust myrtle Austropuccinia psidii MF-1, a brazilian biotype.</title>
        <authorList>
            <person name="Quecine M.C."/>
            <person name="Pachon D.M.R."/>
            <person name="Bonatelli M.L."/>
            <person name="Correr F.H."/>
            <person name="Franceschini L.M."/>
            <person name="Leite T.F."/>
            <person name="Margarido G.R.A."/>
            <person name="Almeida C.A."/>
            <person name="Ferrarezi J.A."/>
            <person name="Labate C.A."/>
        </authorList>
    </citation>
    <scope>NUCLEOTIDE SEQUENCE</scope>
    <source>
        <strain evidence="2">MF-1</strain>
    </source>
</reference>
<comment type="caution">
    <text evidence="2">The sequence shown here is derived from an EMBL/GenBank/DDBJ whole genome shotgun (WGS) entry which is preliminary data.</text>
</comment>
<evidence type="ECO:0000313" key="2">
    <source>
        <dbReference type="EMBL" id="MBW0524625.1"/>
    </source>
</evidence>
<feature type="compositionally biased region" description="Polar residues" evidence="1">
    <location>
        <begin position="1"/>
        <end position="10"/>
    </location>
</feature>
<sequence>MHTRNGSNYSVKKDGCGQGRDKTRSRSVKSSSRSTHLEDARVYHHFPRSVPTNVDVNSESGLIHDNILRAEQISSGSNRNLSITIQKLVQRSQRRGVEICPSLCWGAMNPYLHIKSFLVQEKTIKLLGGWSPLSFKEKVKKLKNWLKNHSLLSIDQKRELEITPALETEDPVASTSSRSVQRKSQRTSEEEEV</sequence>
<feature type="region of interest" description="Disordered" evidence="1">
    <location>
        <begin position="165"/>
        <end position="193"/>
    </location>
</feature>